<evidence type="ECO:0000313" key="1">
    <source>
        <dbReference type="EMBL" id="KAL3504920.1"/>
    </source>
</evidence>
<reference evidence="1 2" key="1">
    <citation type="submission" date="2024-11" db="EMBL/GenBank/DDBJ databases">
        <title>A near-complete genome assembly of Cinchona calisaya.</title>
        <authorList>
            <person name="Lian D.C."/>
            <person name="Zhao X.W."/>
            <person name="Wei L."/>
        </authorList>
    </citation>
    <scope>NUCLEOTIDE SEQUENCE [LARGE SCALE GENOMIC DNA]</scope>
    <source>
        <tissue evidence="1">Nenye</tissue>
    </source>
</reference>
<protein>
    <submittedName>
        <fullName evidence="1">Uncharacterized protein</fullName>
    </submittedName>
</protein>
<name>A0ABD2YCE7_9GENT</name>
<sequence>MEIDGECLIELIRSCRNKVQVYRSVRMPQLHTSLHFHLTPIVMINGPSRRDLLLNSQNFYHSIPAGTENPLLSRLCYRRLWGNRNRRALILGSSSSGVRCLGVLARNHPFVAKILLEFRLPRSVLQESVTSGQKGKIVMVAEEDELQKRQQREGDVSCKGKMISKNLHISKGIRCYGKVRLVTNIQELFYLYLSVVMIVAAVDVEESLDNAYTIVAVLKQLAAIAPVHRHLFMSKAILSTNTTDGAAISRALQFLSSLVATLNGKDRHILSNEDSTTVSLVWDINAALEPLWLELSTCISKMENYSDSAPDLLHSSILSTSKSCLHFLQTVRISCHI</sequence>
<keyword evidence="2" id="KW-1185">Reference proteome</keyword>
<accession>A0ABD2YCE7</accession>
<dbReference type="EMBL" id="JBJUIK010000014">
    <property type="protein sequence ID" value="KAL3504920.1"/>
    <property type="molecule type" value="Genomic_DNA"/>
</dbReference>
<comment type="caution">
    <text evidence="1">The sequence shown here is derived from an EMBL/GenBank/DDBJ whole genome shotgun (WGS) entry which is preliminary data.</text>
</comment>
<dbReference type="Proteomes" id="UP001630127">
    <property type="component" value="Unassembled WGS sequence"/>
</dbReference>
<proteinExistence type="predicted"/>
<dbReference type="AlphaFoldDB" id="A0ABD2YCE7"/>
<gene>
    <name evidence="1" type="ORF">ACH5RR_034761</name>
</gene>
<organism evidence="1 2">
    <name type="scientific">Cinchona calisaya</name>
    <dbReference type="NCBI Taxonomy" id="153742"/>
    <lineage>
        <taxon>Eukaryota</taxon>
        <taxon>Viridiplantae</taxon>
        <taxon>Streptophyta</taxon>
        <taxon>Embryophyta</taxon>
        <taxon>Tracheophyta</taxon>
        <taxon>Spermatophyta</taxon>
        <taxon>Magnoliopsida</taxon>
        <taxon>eudicotyledons</taxon>
        <taxon>Gunneridae</taxon>
        <taxon>Pentapetalae</taxon>
        <taxon>asterids</taxon>
        <taxon>lamiids</taxon>
        <taxon>Gentianales</taxon>
        <taxon>Rubiaceae</taxon>
        <taxon>Cinchonoideae</taxon>
        <taxon>Cinchoneae</taxon>
        <taxon>Cinchona</taxon>
    </lineage>
</organism>
<evidence type="ECO:0000313" key="2">
    <source>
        <dbReference type="Proteomes" id="UP001630127"/>
    </source>
</evidence>